<dbReference type="Proteomes" id="UP000752696">
    <property type="component" value="Unassembled WGS sequence"/>
</dbReference>
<evidence type="ECO:0000313" key="1">
    <source>
        <dbReference type="EMBL" id="CAD1477218.1"/>
    </source>
</evidence>
<keyword evidence="2" id="KW-1185">Reference proteome</keyword>
<name>A0A6V7HDH2_9HYME</name>
<sequence>YSSWSKFRNNDKYCRLSDRMPFLSRMYTRGSKNRSIVREKPNSHNLYCNAHKQAKGNQIRKSPRSLYLPAAPASAIPE</sequence>
<evidence type="ECO:0000313" key="2">
    <source>
        <dbReference type="Proteomes" id="UP000752696"/>
    </source>
</evidence>
<feature type="non-terminal residue" evidence="1">
    <location>
        <position position="1"/>
    </location>
</feature>
<proteinExistence type="predicted"/>
<gene>
    <name evidence="1" type="ORF">MHI_LOCUS716838</name>
</gene>
<dbReference type="AlphaFoldDB" id="A0A6V7HDH2"/>
<accession>A0A6V7HDH2</accession>
<comment type="caution">
    <text evidence="1">The sequence shown here is derived from an EMBL/GenBank/DDBJ whole genome shotgun (WGS) entry which is preliminary data.</text>
</comment>
<reference evidence="1" key="1">
    <citation type="submission" date="2020-07" db="EMBL/GenBank/DDBJ databases">
        <authorList>
            <person name="Nazaruddin N."/>
        </authorList>
    </citation>
    <scope>NUCLEOTIDE SEQUENCE</scope>
</reference>
<protein>
    <submittedName>
        <fullName evidence="1">Uncharacterized protein</fullName>
    </submittedName>
</protein>
<dbReference type="EMBL" id="CAJDYZ010009909">
    <property type="protein sequence ID" value="CAD1477218.1"/>
    <property type="molecule type" value="Genomic_DNA"/>
</dbReference>
<organism evidence="1 2">
    <name type="scientific">Heterotrigona itama</name>
    <dbReference type="NCBI Taxonomy" id="395501"/>
    <lineage>
        <taxon>Eukaryota</taxon>
        <taxon>Metazoa</taxon>
        <taxon>Ecdysozoa</taxon>
        <taxon>Arthropoda</taxon>
        <taxon>Hexapoda</taxon>
        <taxon>Insecta</taxon>
        <taxon>Pterygota</taxon>
        <taxon>Neoptera</taxon>
        <taxon>Endopterygota</taxon>
        <taxon>Hymenoptera</taxon>
        <taxon>Apocrita</taxon>
        <taxon>Aculeata</taxon>
        <taxon>Apoidea</taxon>
        <taxon>Anthophila</taxon>
        <taxon>Apidae</taxon>
        <taxon>Heterotrigona</taxon>
    </lineage>
</organism>